<dbReference type="Pfam" id="PF02009">
    <property type="entry name" value="RIFIN"/>
    <property type="match status" value="1"/>
</dbReference>
<dbReference type="NCBIfam" id="TIGR01477">
    <property type="entry name" value="RIFIN"/>
    <property type="match status" value="2"/>
</dbReference>
<organism evidence="2 3">
    <name type="scientific">Plasmodium falciparum UGT5.1</name>
    <dbReference type="NCBI Taxonomy" id="1237627"/>
    <lineage>
        <taxon>Eukaryota</taxon>
        <taxon>Sar</taxon>
        <taxon>Alveolata</taxon>
        <taxon>Apicomplexa</taxon>
        <taxon>Aconoidasida</taxon>
        <taxon>Haemosporida</taxon>
        <taxon>Plasmodiidae</taxon>
        <taxon>Plasmodium</taxon>
        <taxon>Plasmodium (Laverania)</taxon>
    </lineage>
</organism>
<dbReference type="AlphaFoldDB" id="W7JEZ8"/>
<protein>
    <recommendedName>
        <fullName evidence="4">Surface antigen</fullName>
    </recommendedName>
</protein>
<feature type="transmembrane region" description="Helical" evidence="1">
    <location>
        <begin position="289"/>
        <end position="311"/>
    </location>
</feature>
<evidence type="ECO:0000313" key="3">
    <source>
        <dbReference type="Proteomes" id="UP000030697"/>
    </source>
</evidence>
<keyword evidence="1" id="KW-1133">Transmembrane helix</keyword>
<gene>
    <name evidence="2" type="ORF">C923_01797</name>
</gene>
<accession>W7JEZ8</accession>
<evidence type="ECO:0000313" key="2">
    <source>
        <dbReference type="EMBL" id="EWC77520.1"/>
    </source>
</evidence>
<proteinExistence type="predicted"/>
<evidence type="ECO:0000256" key="1">
    <source>
        <dbReference type="SAM" id="Phobius"/>
    </source>
</evidence>
<evidence type="ECO:0008006" key="4">
    <source>
        <dbReference type="Google" id="ProtNLM"/>
    </source>
</evidence>
<dbReference type="EMBL" id="KE124493">
    <property type="protein sequence ID" value="EWC77520.1"/>
    <property type="molecule type" value="Genomic_DNA"/>
</dbReference>
<reference evidence="2 3" key="1">
    <citation type="submission" date="2013-02" db="EMBL/GenBank/DDBJ databases">
        <title>The Genome Sequence of Plasmodium falciparum UGT5.1.</title>
        <authorList>
            <consortium name="The Broad Institute Genome Sequencing Platform"/>
            <consortium name="The Broad Institute Genome Sequencing Center for Infectious Disease"/>
            <person name="Neafsey D."/>
            <person name="Cheeseman I."/>
            <person name="Volkman S."/>
            <person name="Adams J."/>
            <person name="Walker B."/>
            <person name="Young S.K."/>
            <person name="Zeng Q."/>
            <person name="Gargeya S."/>
            <person name="Fitzgerald M."/>
            <person name="Haas B."/>
            <person name="Abouelleil A."/>
            <person name="Alvarado L."/>
            <person name="Arachchi H.M."/>
            <person name="Berlin A.M."/>
            <person name="Chapman S.B."/>
            <person name="Dewar J."/>
            <person name="Goldberg J."/>
            <person name="Griggs A."/>
            <person name="Gujja S."/>
            <person name="Hansen M."/>
            <person name="Howarth C."/>
            <person name="Imamovic A."/>
            <person name="Larimer J."/>
            <person name="McCowan C."/>
            <person name="Murphy C."/>
            <person name="Neiman D."/>
            <person name="Pearson M."/>
            <person name="Priest M."/>
            <person name="Roberts A."/>
            <person name="Saif S."/>
            <person name="Shea T."/>
            <person name="Sisk P."/>
            <person name="Sykes S."/>
            <person name="Wortman J."/>
            <person name="Nusbaum C."/>
            <person name="Birren B."/>
        </authorList>
    </citation>
    <scope>NUCLEOTIDE SEQUENCE [LARGE SCALE GENOMIC DNA]</scope>
    <source>
        <strain evidence="2 3">UGT5.1</strain>
    </source>
</reference>
<name>W7JEZ8_PLAFA</name>
<dbReference type="InterPro" id="IPR006373">
    <property type="entry name" value="VSA_Rifin"/>
</dbReference>
<feature type="transmembrane region" description="Helical" evidence="1">
    <location>
        <begin position="484"/>
        <end position="505"/>
    </location>
</feature>
<keyword evidence="1" id="KW-0472">Membrane</keyword>
<sequence length="525" mass="57161">MESWLLCECDLYTSIYDNDPEMKAVMQQFDRQTSQRFEEYNERMQEKRQTCKEQCEKDIQKIILKDKIEKELTEKLEALETNIKTEDIPTCVCEKSVADKVEKTCLKCGGLLGGGVAPSLGLLGEIGGLVINNWKNTPFFKAFVAFAQKKGIAAGAKAGDAAGVDKVIELVNSRFGVSTLADNALGSIFNAKNYADEALITQSVYSEFESTCLTSASENDSLLCFYGSKSGFVPGTSVSARDVIGTTVKEIVKKSTNAATQAADTAATETTNGLIEAEISKITSAGANLYNAIVYSVTAILIIVLVMLSALQIDISTHDIPTCVCEKSLADKTEKFCLKCGYGLGGALTAWEIFGYTGIYGWANYAALLAHEAGVKAGIKAVIDMLSSLPGLKYFPSVDFAKFINASNFDKPMELVNIVKDLTNKLCDPSKSNVFCAFPNMDNGQTLVSFANSSSNAGITQAASVQGPKVTFIKTTTANLSYNMIVSGITIFVIILVMVIIYLILRYRRKKKMKKKLQYIKLLKE</sequence>
<dbReference type="Proteomes" id="UP000030697">
    <property type="component" value="Unassembled WGS sequence"/>
</dbReference>
<keyword evidence="1" id="KW-0812">Transmembrane</keyword>